<dbReference type="Proteomes" id="UP000435837">
    <property type="component" value="Unassembled WGS sequence"/>
</dbReference>
<organism evidence="1 2">
    <name type="scientific">Streptomyces caniferus</name>
    <dbReference type="NCBI Taxonomy" id="285557"/>
    <lineage>
        <taxon>Bacteria</taxon>
        <taxon>Bacillati</taxon>
        <taxon>Actinomycetota</taxon>
        <taxon>Actinomycetes</taxon>
        <taxon>Kitasatosporales</taxon>
        <taxon>Streptomycetaceae</taxon>
        <taxon>Streptomyces</taxon>
    </lineage>
</organism>
<gene>
    <name evidence="1" type="ORF">Scani_09590</name>
</gene>
<dbReference type="PROSITE" id="PS51257">
    <property type="entry name" value="PROKAR_LIPOPROTEIN"/>
    <property type="match status" value="1"/>
</dbReference>
<dbReference type="AlphaFoldDB" id="A0A640S2P2"/>
<comment type="caution">
    <text evidence="1">The sequence shown here is derived from an EMBL/GenBank/DDBJ whole genome shotgun (WGS) entry which is preliminary data.</text>
</comment>
<accession>A0A640S2P2</accession>
<dbReference type="EMBL" id="BLIN01000002">
    <property type="protein sequence ID" value="GFE04691.1"/>
    <property type="molecule type" value="Genomic_DNA"/>
</dbReference>
<reference evidence="1 2" key="1">
    <citation type="submission" date="2019-12" db="EMBL/GenBank/DDBJ databases">
        <title>Whole genome shotgun sequence of Streptomyces caniferus NBRC 15389.</title>
        <authorList>
            <person name="Ichikawa N."/>
            <person name="Kimura A."/>
            <person name="Kitahashi Y."/>
            <person name="Komaki H."/>
            <person name="Tamura T."/>
        </authorList>
    </citation>
    <scope>NUCLEOTIDE SEQUENCE [LARGE SCALE GENOMIC DNA]</scope>
    <source>
        <strain evidence="1 2">NBRC 15389</strain>
    </source>
</reference>
<sequence>MPAVLRLRDLQFEVAGERVGEYLTGAGTGGGCCGIDHEECAHMEQRTYLLVPVIRPVRLRGGPGGRGAGATLLG</sequence>
<protein>
    <submittedName>
        <fullName evidence="1">Uncharacterized protein</fullName>
    </submittedName>
</protein>
<proteinExistence type="predicted"/>
<evidence type="ECO:0000313" key="2">
    <source>
        <dbReference type="Proteomes" id="UP000435837"/>
    </source>
</evidence>
<evidence type="ECO:0000313" key="1">
    <source>
        <dbReference type="EMBL" id="GFE04691.1"/>
    </source>
</evidence>
<name>A0A640S2P2_9ACTN</name>